<comment type="caution">
    <text evidence="1">The sequence shown here is derived from an EMBL/GenBank/DDBJ whole genome shotgun (WGS) entry which is preliminary data.</text>
</comment>
<organism evidence="1 2">
    <name type="scientific">Rouxiella silvae</name>
    <dbReference type="NCBI Taxonomy" id="1646373"/>
    <lineage>
        <taxon>Bacteria</taxon>
        <taxon>Pseudomonadati</taxon>
        <taxon>Pseudomonadota</taxon>
        <taxon>Gammaproteobacteria</taxon>
        <taxon>Enterobacterales</taxon>
        <taxon>Yersiniaceae</taxon>
        <taxon>Rouxiella</taxon>
    </lineage>
</organism>
<dbReference type="EMBL" id="MRWD01000001">
    <property type="protein sequence ID" value="ORJ23323.1"/>
    <property type="molecule type" value="Genomic_DNA"/>
</dbReference>
<protein>
    <submittedName>
        <fullName evidence="1">Uncharacterized protein</fullName>
    </submittedName>
</protein>
<evidence type="ECO:0000313" key="1">
    <source>
        <dbReference type="EMBL" id="ORJ23323.1"/>
    </source>
</evidence>
<accession>A0ABX3U7N6</accession>
<reference evidence="1 2" key="1">
    <citation type="journal article" date="2017" name="Int. J. Syst. Evol. Microbiol.">
        <title>Rouxiella badensis sp. nov. and Rouxiella silvae sp. nov. isolated from peat bog soil in Germany and emendation of the genus description.</title>
        <authorList>
            <person name="Le Fleche-Mateos A."/>
            <person name="Kugler J.H."/>
            <person name="Hansen S.H."/>
            <person name="Syldatk C."/>
            <person name="Hausmann R."/>
            <person name="Lomprez F."/>
            <person name="Vandenbogaert M."/>
            <person name="Manuguerra J.C."/>
            <person name="Grimont P.A."/>
        </authorList>
    </citation>
    <scope>NUCLEOTIDE SEQUENCE [LARGE SCALE GENOMIC DNA]</scope>
    <source>
        <strain evidence="1 2">213</strain>
    </source>
</reference>
<name>A0ABX3U7N6_9GAMM</name>
<keyword evidence="2" id="KW-1185">Reference proteome</keyword>
<dbReference type="Proteomes" id="UP000192722">
    <property type="component" value="Unassembled WGS sequence"/>
</dbReference>
<proteinExistence type="predicted"/>
<sequence length="72" mass="7469">MPQPGESIASLASAAAVLPVATPVAISNEATPSPLADFKTRVEAFVAFVEKGIEVLGQDAEAELVALKEKYL</sequence>
<evidence type="ECO:0000313" key="2">
    <source>
        <dbReference type="Proteomes" id="UP000192722"/>
    </source>
</evidence>
<gene>
    <name evidence="1" type="ORF">BS639_00035</name>
</gene>